<evidence type="ECO:0000313" key="10">
    <source>
        <dbReference type="Proteomes" id="UP000314983"/>
    </source>
</evidence>
<dbReference type="InterPro" id="IPR036383">
    <property type="entry name" value="TSP1_rpt_sf"/>
</dbReference>
<evidence type="ECO:0000256" key="5">
    <source>
        <dbReference type="ARBA" id="ARBA00023180"/>
    </source>
</evidence>
<evidence type="ECO:0000313" key="9">
    <source>
        <dbReference type="Ensembl" id="ENSEEEP00000014858.1"/>
    </source>
</evidence>
<dbReference type="OrthoDB" id="10257656at2759"/>
<evidence type="ECO:0000259" key="8">
    <source>
        <dbReference type="Pfam" id="PF15913"/>
    </source>
</evidence>
<reference evidence="10" key="2">
    <citation type="journal article" date="2017" name="Sci. Adv.">
        <title>A tail of two voltages: Proteomic comparison of the three electric organs of the electric eel.</title>
        <authorList>
            <person name="Traeger L.L."/>
            <person name="Sabat G."/>
            <person name="Barrett-Wilt G.A."/>
            <person name="Wells G.B."/>
            <person name="Sussman M.R."/>
        </authorList>
    </citation>
    <scope>NUCLEOTIDE SEQUENCE [LARGE SCALE GENOMIC DNA]</scope>
</reference>
<dbReference type="GO" id="GO:0060218">
    <property type="term" value="P:hematopoietic stem cell differentiation"/>
    <property type="evidence" value="ECO:0007669"/>
    <property type="project" value="Ensembl"/>
</dbReference>
<dbReference type="Pfam" id="PF15913">
    <property type="entry name" value="Furin-like_2"/>
    <property type="match status" value="1"/>
</dbReference>
<keyword evidence="4" id="KW-1015">Disulfide bond</keyword>
<evidence type="ECO:0000256" key="7">
    <source>
        <dbReference type="SAM" id="SignalP"/>
    </source>
</evidence>
<keyword evidence="3 7" id="KW-0732">Signal</keyword>
<dbReference type="RefSeq" id="XP_026857326.1">
    <property type="nucleotide sequence ID" value="XM_027001525.2"/>
</dbReference>
<protein>
    <recommendedName>
        <fullName evidence="8">R-spondin Fu-CRD domain-containing protein</fullName>
    </recommendedName>
</protein>
<dbReference type="GeneTree" id="ENSGT00940000158871"/>
<dbReference type="SMART" id="SM00261">
    <property type="entry name" value="FU"/>
    <property type="match status" value="2"/>
</dbReference>
<feature type="compositionally biased region" description="Polar residues" evidence="6">
    <location>
        <begin position="183"/>
        <end position="194"/>
    </location>
</feature>
<dbReference type="GeneID" id="113572172"/>
<dbReference type="GO" id="GO:0005576">
    <property type="term" value="C:extracellular region"/>
    <property type="evidence" value="ECO:0007669"/>
    <property type="project" value="UniProtKB-SubCell"/>
</dbReference>
<feature type="region of interest" description="Disordered" evidence="6">
    <location>
        <begin position="207"/>
        <end position="264"/>
    </location>
</feature>
<evidence type="ECO:0000256" key="3">
    <source>
        <dbReference type="ARBA" id="ARBA00022729"/>
    </source>
</evidence>
<dbReference type="PANTHER" id="PTHR46987">
    <property type="entry name" value="NEUROHYPOPHYSIAL HORMONES, N-TERMINAL DOMAIN CONTAINING PROTEIN"/>
    <property type="match status" value="1"/>
</dbReference>
<proteinExistence type="predicted"/>
<reference evidence="10" key="1">
    <citation type="journal article" date="2014" name="Science">
        <title>Nonhuman genetics. Genomic basis for the convergent evolution of electric organs.</title>
        <authorList>
            <person name="Gallant J.R."/>
            <person name="Traeger L.L."/>
            <person name="Volkening J.D."/>
            <person name="Moffett H."/>
            <person name="Chen P.H."/>
            <person name="Novina C.D."/>
            <person name="Phillips G.N.Jr."/>
            <person name="Anand R."/>
            <person name="Wells G.B."/>
            <person name="Pinch M."/>
            <person name="Guth R."/>
            <person name="Unguez G.A."/>
            <person name="Albert J.S."/>
            <person name="Zakon H.H."/>
            <person name="Samanta M.P."/>
            <person name="Sussman M.R."/>
        </authorList>
    </citation>
    <scope>NUCLEOTIDE SEQUENCE [LARGE SCALE GENOMIC DNA]</scope>
</reference>
<dbReference type="Gene3D" id="2.20.100.10">
    <property type="entry name" value="Thrombospondin type-1 (TSP1) repeat"/>
    <property type="match status" value="1"/>
</dbReference>
<feature type="signal peptide" evidence="7">
    <location>
        <begin position="1"/>
        <end position="19"/>
    </location>
</feature>
<dbReference type="PANTHER" id="PTHR46987:SF5">
    <property type="entry name" value="R-SPONDIN-1"/>
    <property type="match status" value="1"/>
</dbReference>
<dbReference type="GO" id="GO:0048010">
    <property type="term" value="P:vascular endothelial growth factor receptor signaling pathway"/>
    <property type="evidence" value="ECO:0007669"/>
    <property type="project" value="Ensembl"/>
</dbReference>
<reference evidence="9" key="5">
    <citation type="submission" date="2025-09" db="UniProtKB">
        <authorList>
            <consortium name="Ensembl"/>
        </authorList>
    </citation>
    <scope>IDENTIFICATION</scope>
</reference>
<reference evidence="9" key="4">
    <citation type="submission" date="2025-08" db="UniProtKB">
        <authorList>
            <consortium name="Ensembl"/>
        </authorList>
    </citation>
    <scope>IDENTIFICATION</scope>
</reference>
<dbReference type="Proteomes" id="UP000314983">
    <property type="component" value="Chromosome 10"/>
</dbReference>
<dbReference type="Ensembl" id="ENSEEET00000015035.2">
    <property type="protein sequence ID" value="ENSEEEP00000014858.1"/>
    <property type="gene ID" value="ENSEEEG00000007397.2"/>
</dbReference>
<organism evidence="9 10">
    <name type="scientific">Electrophorus electricus</name>
    <name type="common">Electric eel</name>
    <name type="synonym">Gymnotus electricus</name>
    <dbReference type="NCBI Taxonomy" id="8005"/>
    <lineage>
        <taxon>Eukaryota</taxon>
        <taxon>Metazoa</taxon>
        <taxon>Chordata</taxon>
        <taxon>Craniata</taxon>
        <taxon>Vertebrata</taxon>
        <taxon>Euteleostomi</taxon>
        <taxon>Actinopterygii</taxon>
        <taxon>Neopterygii</taxon>
        <taxon>Teleostei</taxon>
        <taxon>Ostariophysi</taxon>
        <taxon>Gymnotiformes</taxon>
        <taxon>Gymnotoidei</taxon>
        <taxon>Gymnotidae</taxon>
        <taxon>Electrophorus</taxon>
    </lineage>
</organism>
<dbReference type="Gene3D" id="2.10.220.10">
    <property type="entry name" value="Hormone Receptor, Insulin-like Growth Factor Receptor 1, Chain A, domain 2"/>
    <property type="match status" value="1"/>
</dbReference>
<dbReference type="GO" id="GO:0005829">
    <property type="term" value="C:cytosol"/>
    <property type="evidence" value="ECO:0007669"/>
    <property type="project" value="Ensembl"/>
</dbReference>
<evidence type="ECO:0000256" key="6">
    <source>
        <dbReference type="SAM" id="MobiDB-lite"/>
    </source>
</evidence>
<reference evidence="9" key="3">
    <citation type="submission" date="2020-05" db="EMBL/GenBank/DDBJ databases">
        <title>Electrophorus electricus (electric eel) genome, fEleEle1, primary haplotype.</title>
        <authorList>
            <person name="Myers G."/>
            <person name="Meyer A."/>
            <person name="Fedrigo O."/>
            <person name="Formenti G."/>
            <person name="Rhie A."/>
            <person name="Tracey A."/>
            <person name="Sims Y."/>
            <person name="Jarvis E.D."/>
        </authorList>
    </citation>
    <scope>NUCLEOTIDE SEQUENCE [LARGE SCALE GENOMIC DNA]</scope>
</reference>
<comment type="subcellular location">
    <subcellularLocation>
        <location evidence="1">Secreted</location>
    </subcellularLocation>
</comment>
<dbReference type="InterPro" id="IPR051514">
    <property type="entry name" value="R-spondin"/>
</dbReference>
<keyword evidence="5" id="KW-0325">Glycoprotein</keyword>
<feature type="region of interest" description="Disordered" evidence="6">
    <location>
        <begin position="170"/>
        <end position="194"/>
    </location>
</feature>
<dbReference type="InterPro" id="IPR006212">
    <property type="entry name" value="Furin_repeat"/>
</dbReference>
<feature type="chain" id="PRO_5021329628" description="R-spondin Fu-CRD domain-containing protein" evidence="7">
    <location>
        <begin position="20"/>
        <end position="264"/>
    </location>
</feature>
<dbReference type="STRING" id="8005.ENSEEEP00000014858"/>
<accession>A0A4W4EUD7</accession>
<dbReference type="InterPro" id="IPR043601">
    <property type="entry name" value="Rspo_Fu-CRD_dom"/>
</dbReference>
<evidence type="ECO:0000256" key="4">
    <source>
        <dbReference type="ARBA" id="ARBA00023157"/>
    </source>
</evidence>
<dbReference type="OMA" id="CNPKLFI"/>
<dbReference type="CDD" id="cd00064">
    <property type="entry name" value="FU"/>
    <property type="match status" value="1"/>
</dbReference>
<gene>
    <name evidence="9" type="primary">RSPO1</name>
</gene>
<dbReference type="GO" id="GO:0005794">
    <property type="term" value="C:Golgi apparatus"/>
    <property type="evidence" value="ECO:0007669"/>
    <property type="project" value="Ensembl"/>
</dbReference>
<dbReference type="SUPFAM" id="SSF57184">
    <property type="entry name" value="Growth factor receptor domain"/>
    <property type="match status" value="1"/>
</dbReference>
<name>A0A4W4EUD7_ELEEL</name>
<dbReference type="InterPro" id="IPR009030">
    <property type="entry name" value="Growth_fac_rcpt_cys_sf"/>
</dbReference>
<evidence type="ECO:0000256" key="2">
    <source>
        <dbReference type="ARBA" id="ARBA00022525"/>
    </source>
</evidence>
<keyword evidence="2" id="KW-0964">Secreted</keyword>
<evidence type="ECO:0000256" key="1">
    <source>
        <dbReference type="ARBA" id="ARBA00004613"/>
    </source>
</evidence>
<dbReference type="GO" id="GO:0001525">
    <property type="term" value="P:angiogenesis"/>
    <property type="evidence" value="ECO:0007669"/>
    <property type="project" value="Ensembl"/>
</dbReference>
<sequence length="264" mass="28598">MQLGLVALAAIFLSSMGHGDNLKVSRGRRQRQTSTDGPASCSSGCESCSEYNGCTKCRPRLFILLERNDIRQTGVCLATCPVGYYGIRNRDVNRCTQCKIENCVDCFSRTFCAKCKEGLYSHSGRCYHSCPEGLSTINSTMECAVQCELGEWSQWGPCMKKNKICGFKKGNQSRRRQPMQAPSPATVTGAASSTCAPETEIQRCSLPKRIPCGKGEKGPPKNRGASNGKSRGRDSKESGKGGGKRKNTHSPASTIRPTTTSTTT</sequence>
<feature type="domain" description="R-spondin Fu-CRD" evidence="8">
    <location>
        <begin position="43"/>
        <end position="143"/>
    </location>
</feature>
<dbReference type="AlphaFoldDB" id="A0A4W4EUD7"/>
<keyword evidence="10" id="KW-1185">Reference proteome</keyword>
<dbReference type="RefSeq" id="XP_026857327.1">
    <property type="nucleotide sequence ID" value="XM_027001526.2"/>
</dbReference>